<dbReference type="Pfam" id="PF11066">
    <property type="entry name" value="DUF2867"/>
    <property type="match status" value="1"/>
</dbReference>
<feature type="domain" description="NAD(P)-binding" evidence="2">
    <location>
        <begin position="7"/>
        <end position="146"/>
    </location>
</feature>
<evidence type="ECO:0000313" key="3">
    <source>
        <dbReference type="EMBL" id="PHN07150.1"/>
    </source>
</evidence>
<keyword evidence="1" id="KW-1133">Transmembrane helix</keyword>
<proteinExistence type="predicted"/>
<dbReference type="OrthoDB" id="9774199at2"/>
<dbReference type="Proteomes" id="UP000223913">
    <property type="component" value="Unassembled WGS sequence"/>
</dbReference>
<dbReference type="GO" id="GO:0004029">
    <property type="term" value="F:aldehyde dehydrogenase (NAD+) activity"/>
    <property type="evidence" value="ECO:0007669"/>
    <property type="project" value="TreeGrafter"/>
</dbReference>
<dbReference type="AlphaFoldDB" id="A0A2D0NFI6"/>
<dbReference type="InterPro" id="IPR021295">
    <property type="entry name" value="DUF2867"/>
</dbReference>
<protein>
    <submittedName>
        <fullName evidence="3">Epimerase</fullName>
    </submittedName>
</protein>
<dbReference type="InterPro" id="IPR036291">
    <property type="entry name" value="NAD(P)-bd_dom_sf"/>
</dbReference>
<comment type="caution">
    <text evidence="3">The sequence shown here is derived from an EMBL/GenBank/DDBJ whole genome shotgun (WGS) entry which is preliminary data.</text>
</comment>
<organism evidence="3 4">
    <name type="scientific">Flavilitoribacter nigricans (strain ATCC 23147 / DSM 23189 / NBRC 102662 / NCIMB 1420 / SS-2)</name>
    <name type="common">Lewinella nigricans</name>
    <dbReference type="NCBI Taxonomy" id="1122177"/>
    <lineage>
        <taxon>Bacteria</taxon>
        <taxon>Pseudomonadati</taxon>
        <taxon>Bacteroidota</taxon>
        <taxon>Saprospiria</taxon>
        <taxon>Saprospirales</taxon>
        <taxon>Lewinellaceae</taxon>
        <taxon>Flavilitoribacter</taxon>
    </lineage>
</organism>
<evidence type="ECO:0000259" key="2">
    <source>
        <dbReference type="Pfam" id="PF13460"/>
    </source>
</evidence>
<sequence length="494" mass="56858">MRILLTGANGYIGKRLLPVLVEAGHEVIACVRTPSSFEWKKGWKDQVTLFQVDFLEEIDLDTAPLDFDIAYYLIHSMSSSVDDFAALEEKAARNFLQLTDASQARQIIYLTGMVNDDHLSRHLASRHQVEQLLNEGKVPLTALRAGIVIGSGSASFEIIRDLVEKLPVMVAPRWINTRCQPIAIRDVIRFLVEVQLREDTYHENFDIGCTEILTYREMLLGYAEVRDLQRWIVSVPVMTPRLSSYWLYFVTSTTYSLAVNLVNSMKIDVICRDNRLAKMLGIETIGYREAVQLAFDKIEQNLVVSSWKDALVTTSRLGSLEQYIKVPKFGCFEDYKELSVPGDQSSEIWKNILSIGGDRGWYYGNWLWKVRGYMDKMVGGIGLRRGRTHPYRVYPGDALDFWRVLVADHEEKRLLLYAEMKLPGEAWLEFCVEEQADETVIRQKAIFRPHGIFGRLYWYAVLPFHYFIFNGMIRNIASYRSDSKAGLEWKEVEG</sequence>
<dbReference type="GO" id="GO:0005737">
    <property type="term" value="C:cytoplasm"/>
    <property type="evidence" value="ECO:0007669"/>
    <property type="project" value="TreeGrafter"/>
</dbReference>
<dbReference type="EMBL" id="PDUD01000011">
    <property type="protein sequence ID" value="PHN07150.1"/>
    <property type="molecule type" value="Genomic_DNA"/>
</dbReference>
<keyword evidence="1" id="KW-0472">Membrane</keyword>
<dbReference type="PANTHER" id="PTHR48079">
    <property type="entry name" value="PROTEIN YEEZ"/>
    <property type="match status" value="1"/>
</dbReference>
<dbReference type="InterPro" id="IPR016040">
    <property type="entry name" value="NAD(P)-bd_dom"/>
</dbReference>
<dbReference type="InterPro" id="IPR051783">
    <property type="entry name" value="NAD(P)-dependent_oxidoreduct"/>
</dbReference>
<reference evidence="3 4" key="1">
    <citation type="submission" date="2017-10" db="EMBL/GenBank/DDBJ databases">
        <title>The draft genome sequence of Lewinella nigricans NBRC 102662.</title>
        <authorList>
            <person name="Wang K."/>
        </authorList>
    </citation>
    <scope>NUCLEOTIDE SEQUENCE [LARGE SCALE GENOMIC DNA]</scope>
    <source>
        <strain evidence="3 4">NBRC 102662</strain>
    </source>
</reference>
<evidence type="ECO:0000313" key="4">
    <source>
        <dbReference type="Proteomes" id="UP000223913"/>
    </source>
</evidence>
<dbReference type="RefSeq" id="WP_099149485.1">
    <property type="nucleotide sequence ID" value="NZ_PDUD01000011.1"/>
</dbReference>
<evidence type="ECO:0000256" key="1">
    <source>
        <dbReference type="SAM" id="Phobius"/>
    </source>
</evidence>
<accession>A0A2D0NFI6</accession>
<dbReference type="SUPFAM" id="SSF51735">
    <property type="entry name" value="NAD(P)-binding Rossmann-fold domains"/>
    <property type="match status" value="1"/>
</dbReference>
<keyword evidence="1" id="KW-0812">Transmembrane</keyword>
<dbReference type="Gene3D" id="3.40.50.720">
    <property type="entry name" value="NAD(P)-binding Rossmann-like Domain"/>
    <property type="match status" value="1"/>
</dbReference>
<dbReference type="Pfam" id="PF13460">
    <property type="entry name" value="NAD_binding_10"/>
    <property type="match status" value="1"/>
</dbReference>
<keyword evidence="4" id="KW-1185">Reference proteome</keyword>
<name>A0A2D0NFI6_FLAN2</name>
<feature type="transmembrane region" description="Helical" evidence="1">
    <location>
        <begin position="456"/>
        <end position="473"/>
    </location>
</feature>
<gene>
    <name evidence="3" type="ORF">CRP01_07955</name>
</gene>
<dbReference type="PANTHER" id="PTHR48079:SF6">
    <property type="entry name" value="NAD(P)-BINDING DOMAIN-CONTAINING PROTEIN-RELATED"/>
    <property type="match status" value="1"/>
</dbReference>